<dbReference type="EMBL" id="AYYO01000016">
    <property type="protein sequence ID" value="KRM55623.1"/>
    <property type="molecule type" value="Genomic_DNA"/>
</dbReference>
<dbReference type="AlphaFoldDB" id="A0A0R1ZKX7"/>
<proteinExistence type="predicted"/>
<dbReference type="Proteomes" id="UP000051679">
    <property type="component" value="Unassembled WGS sequence"/>
</dbReference>
<comment type="caution">
    <text evidence="1">The sequence shown here is derived from an EMBL/GenBank/DDBJ whole genome shotgun (WGS) entry which is preliminary data.</text>
</comment>
<gene>
    <name evidence="1" type="ORF">FC18_GL001128</name>
</gene>
<name>A0A0R1ZKX7_9LACO</name>
<dbReference type="RefSeq" id="WP_054678762.1">
    <property type="nucleotide sequence ID" value="NZ_AYYO01000016.1"/>
</dbReference>
<accession>A0A0R1ZKX7</accession>
<evidence type="ECO:0000313" key="1">
    <source>
        <dbReference type="EMBL" id="KRM55623.1"/>
    </source>
</evidence>
<reference evidence="1 2" key="1">
    <citation type="journal article" date="2015" name="Genome Announc.">
        <title>Expanding the biotechnology potential of lactobacilli through comparative genomics of 213 strains and associated genera.</title>
        <authorList>
            <person name="Sun Z."/>
            <person name="Harris H.M."/>
            <person name="McCann A."/>
            <person name="Guo C."/>
            <person name="Argimon S."/>
            <person name="Zhang W."/>
            <person name="Yang X."/>
            <person name="Jeffery I.B."/>
            <person name="Cooney J.C."/>
            <person name="Kagawa T.F."/>
            <person name="Liu W."/>
            <person name="Song Y."/>
            <person name="Salvetti E."/>
            <person name="Wrobel A."/>
            <person name="Rasinkangas P."/>
            <person name="Parkhill J."/>
            <person name="Rea M.C."/>
            <person name="O'Sullivan O."/>
            <person name="Ritari J."/>
            <person name="Douillard F.P."/>
            <person name="Paul Ross R."/>
            <person name="Yang R."/>
            <person name="Briner A.E."/>
            <person name="Felis G.E."/>
            <person name="de Vos W.M."/>
            <person name="Barrangou R."/>
            <person name="Klaenhammer T.R."/>
            <person name="Caufield P.W."/>
            <person name="Cui Y."/>
            <person name="Zhang H."/>
            <person name="O'Toole P.W."/>
        </authorList>
    </citation>
    <scope>NUCLEOTIDE SEQUENCE [LARGE SCALE GENOMIC DNA]</scope>
    <source>
        <strain evidence="1 2">DSM 20505</strain>
    </source>
</reference>
<dbReference type="SUPFAM" id="SSF81631">
    <property type="entry name" value="PAP/OAS1 substrate-binding domain"/>
    <property type="match status" value="1"/>
</dbReference>
<dbReference type="PATRIC" id="fig|1291052.5.peg.1145"/>
<organism evidence="1 2">
    <name type="scientific">Lacticaseibacillus sharpeae JCM 1186 = DSM 20505</name>
    <dbReference type="NCBI Taxonomy" id="1291052"/>
    <lineage>
        <taxon>Bacteria</taxon>
        <taxon>Bacillati</taxon>
        <taxon>Bacillota</taxon>
        <taxon>Bacilli</taxon>
        <taxon>Lactobacillales</taxon>
        <taxon>Lactobacillaceae</taxon>
        <taxon>Lacticaseibacillus</taxon>
    </lineage>
</organism>
<dbReference type="InterPro" id="IPR007530">
    <property type="entry name" value="Aminoglycoside_adenylylTfrase"/>
</dbReference>
<protein>
    <submittedName>
        <fullName evidence="1">Aminoglycoside 6-adenylyltansferase</fullName>
    </submittedName>
</protein>
<dbReference type="Pfam" id="PF04439">
    <property type="entry name" value="Adenyl_transf"/>
    <property type="match status" value="1"/>
</dbReference>
<dbReference type="Gene3D" id="1.20.120.330">
    <property type="entry name" value="Nucleotidyltransferases domain 2"/>
    <property type="match status" value="1"/>
</dbReference>
<sequence length="296" mass="33157">MRSQETMMQLIMQVAQADARVRAVYMNGSRANPNAKHDLFQDFDIVYVTTDITGMLADRTWYAAFGTPLLHQEPDALDTAVGQANDPQQNGYTIMSVFTDGNRIDLHLEPVAVCARTYGQDGQTVPLLDKDGILPALPPTSDRNHWVQKPTSALFYHHTNDFWWVLPYAAKGLWRGELLYANAMINDVLRPYLLDMCDWLVGSEHDWAISTGKEHKQLAQLLPDVQWQSLQQTYALGDTEAAWTALTTMADLFSAVAGEVAYRLGFEYAAVEEAGSRQYVTAIRTLAPDAQNLELN</sequence>
<dbReference type="InterPro" id="IPR043519">
    <property type="entry name" value="NT_sf"/>
</dbReference>
<keyword evidence="2" id="KW-1185">Reference proteome</keyword>
<dbReference type="Gene3D" id="3.30.460.10">
    <property type="entry name" value="Beta Polymerase, domain 2"/>
    <property type="match status" value="1"/>
</dbReference>
<dbReference type="SUPFAM" id="SSF81301">
    <property type="entry name" value="Nucleotidyltransferase"/>
    <property type="match status" value="1"/>
</dbReference>
<dbReference type="OrthoDB" id="9776406at2"/>
<dbReference type="STRING" id="1291052.FC18_GL001128"/>
<evidence type="ECO:0000313" key="2">
    <source>
        <dbReference type="Proteomes" id="UP000051679"/>
    </source>
</evidence>